<proteinExistence type="predicted"/>
<evidence type="ECO:0000313" key="2">
    <source>
        <dbReference type="Proteomes" id="UP000002358"/>
    </source>
</evidence>
<accession>A0A7M7Q9V0</accession>
<dbReference type="RefSeq" id="XP_031783150.1">
    <property type="nucleotide sequence ID" value="XM_031927290.1"/>
</dbReference>
<dbReference type="AlphaFoldDB" id="A0A7M7Q9V0"/>
<name>A0A7M7Q9V0_NASVI</name>
<protein>
    <submittedName>
        <fullName evidence="1">Uncharacterized protein</fullName>
    </submittedName>
</protein>
<dbReference type="EnsemblMetazoa" id="XM_031927290">
    <property type="protein sequence ID" value="XP_031783150"/>
    <property type="gene ID" value="LOC116416907"/>
</dbReference>
<keyword evidence="2" id="KW-1185">Reference proteome</keyword>
<dbReference type="KEGG" id="nvi:116416907"/>
<organism evidence="1 2">
    <name type="scientific">Nasonia vitripennis</name>
    <name type="common">Parasitic wasp</name>
    <dbReference type="NCBI Taxonomy" id="7425"/>
    <lineage>
        <taxon>Eukaryota</taxon>
        <taxon>Metazoa</taxon>
        <taxon>Ecdysozoa</taxon>
        <taxon>Arthropoda</taxon>
        <taxon>Hexapoda</taxon>
        <taxon>Insecta</taxon>
        <taxon>Pterygota</taxon>
        <taxon>Neoptera</taxon>
        <taxon>Endopterygota</taxon>
        <taxon>Hymenoptera</taxon>
        <taxon>Apocrita</taxon>
        <taxon>Proctotrupomorpha</taxon>
        <taxon>Chalcidoidea</taxon>
        <taxon>Pteromalidae</taxon>
        <taxon>Pteromalinae</taxon>
        <taxon>Nasonia</taxon>
    </lineage>
</organism>
<sequence length="197" mass="23169">MNSKPTLYHENFEIIFRNKNNCQEMSGCRIRYDFDGKQIGETKLYELKNSWNVLTLPVNDQSPDEGHHTLGFNFTNNNGEKYSTLFWTVVYVNPSGQEIQQMIVQTKHYPTYRTAHSNSHKRYGVCRIEGVNDTMNEVYCTQFNVTGKYKKDPYNLQIRDNECKGFRMQRITSDGRTLKELKIKNFQSKGTRFGFED</sequence>
<dbReference type="GeneID" id="116416907"/>
<dbReference type="Proteomes" id="UP000002358">
    <property type="component" value="Chromosome 3"/>
</dbReference>
<reference evidence="1" key="1">
    <citation type="submission" date="2021-01" db="UniProtKB">
        <authorList>
            <consortium name="EnsemblMetazoa"/>
        </authorList>
    </citation>
    <scope>IDENTIFICATION</scope>
</reference>
<dbReference type="InParanoid" id="A0A7M7Q9V0"/>
<evidence type="ECO:0000313" key="1">
    <source>
        <dbReference type="EnsemblMetazoa" id="XP_031783150"/>
    </source>
</evidence>